<sequence length="211" mass="23121">MPSLIHLVRKDLLLMQRYIWLLVIYSVVFSGFVQTDNSPLYGMLPGMVLILALNADMRLSSQQFLVNLPVRRSFLVLSKYASAFMMMLLAFVFCMLVNAGANAFHGQPVAINPGQMIGIFYAQVLFMAIYIPIYYWLGLKGAQYLNVAMIIVIMIGSQLASGLMSDEDTLLLSSAVKAHPAAAGFLGAGVVGLAVVISFAVSRSIFARRDL</sequence>
<evidence type="ECO:0000313" key="2">
    <source>
        <dbReference type="EMBL" id="MFD1182964.1"/>
    </source>
</evidence>
<comment type="caution">
    <text evidence="2">The sequence shown here is derived from an EMBL/GenBank/DDBJ whole genome shotgun (WGS) entry which is preliminary data.</text>
</comment>
<dbReference type="Pfam" id="PF13346">
    <property type="entry name" value="ABC2_membrane_5"/>
    <property type="match status" value="1"/>
</dbReference>
<feature type="transmembrane region" description="Helical" evidence="1">
    <location>
        <begin position="181"/>
        <end position="201"/>
    </location>
</feature>
<dbReference type="PANTHER" id="PTHR41309:SF2">
    <property type="entry name" value="MEMBRANE PROTEIN"/>
    <property type="match status" value="1"/>
</dbReference>
<keyword evidence="1" id="KW-0472">Membrane</keyword>
<dbReference type="Proteomes" id="UP001597211">
    <property type="component" value="Unassembled WGS sequence"/>
</dbReference>
<evidence type="ECO:0000256" key="1">
    <source>
        <dbReference type="SAM" id="Phobius"/>
    </source>
</evidence>
<gene>
    <name evidence="2" type="ORF">ACFQ2Z_16520</name>
</gene>
<keyword evidence="3" id="KW-1185">Reference proteome</keyword>
<keyword evidence="1" id="KW-0812">Transmembrane</keyword>
<protein>
    <submittedName>
        <fullName evidence="2">ABC-2 transporter permease</fullName>
    </submittedName>
</protein>
<dbReference type="PANTHER" id="PTHR41309">
    <property type="entry name" value="MEMBRANE PROTEIN-RELATED"/>
    <property type="match status" value="1"/>
</dbReference>
<feature type="transmembrane region" description="Helical" evidence="1">
    <location>
        <begin position="144"/>
        <end position="161"/>
    </location>
</feature>
<evidence type="ECO:0000313" key="3">
    <source>
        <dbReference type="Proteomes" id="UP001597211"/>
    </source>
</evidence>
<name>A0ABW3SDV9_9BACL</name>
<organism evidence="2 3">
    <name type="scientific">Paenibacillus timonensis</name>
    <dbReference type="NCBI Taxonomy" id="225915"/>
    <lineage>
        <taxon>Bacteria</taxon>
        <taxon>Bacillati</taxon>
        <taxon>Bacillota</taxon>
        <taxon>Bacilli</taxon>
        <taxon>Bacillales</taxon>
        <taxon>Paenibacillaceae</taxon>
        <taxon>Paenibacillus</taxon>
    </lineage>
</organism>
<dbReference type="InterPro" id="IPR025699">
    <property type="entry name" value="ABC2_memb-like"/>
</dbReference>
<feature type="transmembrane region" description="Helical" evidence="1">
    <location>
        <begin position="39"/>
        <end position="59"/>
    </location>
</feature>
<dbReference type="RefSeq" id="WP_240271043.1">
    <property type="nucleotide sequence ID" value="NZ_JAKSXN010000066.1"/>
</dbReference>
<feature type="transmembrane region" description="Helical" evidence="1">
    <location>
        <begin position="80"/>
        <end position="104"/>
    </location>
</feature>
<dbReference type="EMBL" id="JBHTKZ010000035">
    <property type="protein sequence ID" value="MFD1182964.1"/>
    <property type="molecule type" value="Genomic_DNA"/>
</dbReference>
<feature type="transmembrane region" description="Helical" evidence="1">
    <location>
        <begin position="116"/>
        <end position="137"/>
    </location>
</feature>
<accession>A0ABW3SDV9</accession>
<feature type="transmembrane region" description="Helical" evidence="1">
    <location>
        <begin position="12"/>
        <end position="33"/>
    </location>
</feature>
<proteinExistence type="predicted"/>
<reference evidence="3" key="1">
    <citation type="journal article" date="2019" name="Int. J. Syst. Evol. Microbiol.">
        <title>The Global Catalogue of Microorganisms (GCM) 10K type strain sequencing project: providing services to taxonomists for standard genome sequencing and annotation.</title>
        <authorList>
            <consortium name="The Broad Institute Genomics Platform"/>
            <consortium name="The Broad Institute Genome Sequencing Center for Infectious Disease"/>
            <person name="Wu L."/>
            <person name="Ma J."/>
        </authorList>
    </citation>
    <scope>NUCLEOTIDE SEQUENCE [LARGE SCALE GENOMIC DNA]</scope>
    <source>
        <strain evidence="3">CCUG 48216</strain>
    </source>
</reference>
<keyword evidence="1" id="KW-1133">Transmembrane helix</keyword>